<dbReference type="NCBIfam" id="TIGR01877">
    <property type="entry name" value="cas_cas6"/>
    <property type="match status" value="1"/>
</dbReference>
<proteinExistence type="inferred from homology"/>
<dbReference type="Pfam" id="PF01881">
    <property type="entry name" value="Cas_Cas6_C"/>
    <property type="match status" value="1"/>
</dbReference>
<dbReference type="AlphaFoldDB" id="H1YB50"/>
<dbReference type="RefSeq" id="WP_008512428.1">
    <property type="nucleotide sequence ID" value="NZ_CM001403.1"/>
</dbReference>
<evidence type="ECO:0000256" key="3">
    <source>
        <dbReference type="ARBA" id="ARBA00023118"/>
    </source>
</evidence>
<dbReference type="Gene3D" id="3.30.70.1900">
    <property type="match status" value="1"/>
</dbReference>
<keyword evidence="3" id="KW-0051">Antiviral defense</keyword>
<evidence type="ECO:0000259" key="6">
    <source>
        <dbReference type="Pfam" id="PF01881"/>
    </source>
</evidence>
<protein>
    <recommendedName>
        <fullName evidence="4">CRISPR-associated endoribonuclease</fullName>
    </recommendedName>
</protein>
<dbReference type="EMBL" id="CM001403">
    <property type="protein sequence ID" value="EHQ30576.1"/>
    <property type="molecule type" value="Genomic_DNA"/>
</dbReference>
<keyword evidence="8" id="KW-1185">Reference proteome</keyword>
<sequence length="260" mass="28625">MRFKLTLLPTGSKTTVPFNYQYALAAVIFKKVAAADEQYANFLHQQGYALNNYSKHFKFFTFSNLEGRFTPQQNALLLQGNQTGFVLCCHMPEFAAHLITGVFTDQLISIGGSGAVGRFRVEQIVSLPAAFKDDDEIHTMQFKPLSPLVVGRTNAKGNDDYLSPEDEDFIPLLHINLADKLAVAYNDSYSGRIGIKVKHEPGKLKSRLVTIKEGTAAETKVRGFFGFALEMTAPGRVINFVLDVGLGGMNSMGFGCVEVK</sequence>
<dbReference type="Pfam" id="PF21350">
    <property type="entry name" value="Cas6_I-A"/>
    <property type="match status" value="1"/>
</dbReference>
<reference evidence="7" key="1">
    <citation type="submission" date="2011-09" db="EMBL/GenBank/DDBJ databases">
        <title>The permanent draft genome of Mucilaginibacter paludis DSM 18603.</title>
        <authorList>
            <consortium name="US DOE Joint Genome Institute (JGI-PGF)"/>
            <person name="Lucas S."/>
            <person name="Han J."/>
            <person name="Lapidus A."/>
            <person name="Bruce D."/>
            <person name="Goodwin L."/>
            <person name="Pitluck S."/>
            <person name="Peters L."/>
            <person name="Kyrpides N."/>
            <person name="Mavromatis K."/>
            <person name="Ivanova N."/>
            <person name="Mikhailova N."/>
            <person name="Held B."/>
            <person name="Detter J.C."/>
            <person name="Tapia R."/>
            <person name="Han C."/>
            <person name="Land M."/>
            <person name="Hauser L."/>
            <person name="Markowitz V."/>
            <person name="Cheng J.-F."/>
            <person name="Hugenholtz P."/>
            <person name="Woyke T."/>
            <person name="Wu D."/>
            <person name="Tindall B."/>
            <person name="Brambilla E."/>
            <person name="Klenk H.-P."/>
            <person name="Eisen J.A."/>
        </authorList>
    </citation>
    <scope>NUCLEOTIDE SEQUENCE [LARGE SCALE GENOMIC DNA]</scope>
    <source>
        <strain evidence="7">DSM 18603</strain>
    </source>
</reference>
<evidence type="ECO:0000256" key="4">
    <source>
        <dbReference type="PIRNR" id="PIRNR005054"/>
    </source>
</evidence>
<dbReference type="GO" id="GO:0003723">
    <property type="term" value="F:RNA binding"/>
    <property type="evidence" value="ECO:0007669"/>
    <property type="project" value="UniProtKB-KW"/>
</dbReference>
<dbReference type="Proteomes" id="UP000002774">
    <property type="component" value="Chromosome"/>
</dbReference>
<dbReference type="InterPro" id="IPR010156">
    <property type="entry name" value="CRISPR-assoc_prot_Cas6"/>
</dbReference>
<evidence type="ECO:0000256" key="5">
    <source>
        <dbReference type="PIRSR" id="PIRSR005054-1"/>
    </source>
</evidence>
<feature type="site" description="Transition state stabilizer" evidence="5">
    <location>
        <position position="58"/>
    </location>
</feature>
<accession>H1YB50</accession>
<dbReference type="PANTHER" id="PTHR36984">
    <property type="entry name" value="CRISPR-ASSOCIATED ENDORIBONUCLEASE CAS6 1"/>
    <property type="match status" value="1"/>
</dbReference>
<dbReference type="InterPro" id="IPR045747">
    <property type="entry name" value="CRISPR-assoc_prot_Cas6_N_sf"/>
</dbReference>
<gene>
    <name evidence="7" type="ORF">Mucpa_6523</name>
</gene>
<feature type="domain" description="CRISPR associated protein Cas6 C-terminal" evidence="6">
    <location>
        <begin position="138"/>
        <end position="259"/>
    </location>
</feature>
<dbReference type="GO" id="GO:0016788">
    <property type="term" value="F:hydrolase activity, acting on ester bonds"/>
    <property type="evidence" value="ECO:0007669"/>
    <property type="project" value="InterPro"/>
</dbReference>
<keyword evidence="2" id="KW-0694">RNA-binding</keyword>
<dbReference type="HOGENOM" id="CLU_089858_0_0_10"/>
<name>H1YB50_9SPHI</name>
<evidence type="ECO:0000313" key="7">
    <source>
        <dbReference type="EMBL" id="EHQ30576.1"/>
    </source>
</evidence>
<dbReference type="InterPro" id="IPR049435">
    <property type="entry name" value="Cas_Cas6_C"/>
</dbReference>
<comment type="similarity">
    <text evidence="1 4">Belongs to the CRISPR-associated protein Cas6/Cse3/CasE family.</text>
</comment>
<dbReference type="CDD" id="cd21140">
    <property type="entry name" value="Cas6_I-like"/>
    <property type="match status" value="1"/>
</dbReference>
<evidence type="ECO:0000256" key="2">
    <source>
        <dbReference type="ARBA" id="ARBA00022884"/>
    </source>
</evidence>
<dbReference type="PANTHER" id="PTHR36984:SF1">
    <property type="entry name" value="CRISPR-ASSOCIATED ENDORIBONUCLEASE CAS6 1"/>
    <property type="match status" value="1"/>
</dbReference>
<comment type="function">
    <text evidence="4">CRISPR (clustered regularly interspaced short palindromic repeat), is an adaptive immune system that provides protection against mobile genetic elements (viruses, transposable elements and conjugative plasmids). CRISPR clusters contain sequences complementary to antecedent mobile elements and target invading nucleic acids. CRISPR clusters are transcribed and processed into CRISPR RNA (crRNA).</text>
</comment>
<dbReference type="OrthoDB" id="9797488at2"/>
<evidence type="ECO:0000256" key="1">
    <source>
        <dbReference type="ARBA" id="ARBA00005937"/>
    </source>
</evidence>
<organism evidence="7 8">
    <name type="scientific">Mucilaginibacter paludis DSM 18603</name>
    <dbReference type="NCBI Taxonomy" id="714943"/>
    <lineage>
        <taxon>Bacteria</taxon>
        <taxon>Pseudomonadati</taxon>
        <taxon>Bacteroidota</taxon>
        <taxon>Sphingobacteriia</taxon>
        <taxon>Sphingobacteriales</taxon>
        <taxon>Sphingobacteriaceae</taxon>
        <taxon>Mucilaginibacter</taxon>
    </lineage>
</organism>
<dbReference type="PIRSF" id="PIRSF005054">
    <property type="entry name" value="PF1131"/>
    <property type="match status" value="1"/>
</dbReference>
<dbReference type="GO" id="GO:0051607">
    <property type="term" value="P:defense response to virus"/>
    <property type="evidence" value="ECO:0007669"/>
    <property type="project" value="UniProtKB-KW"/>
</dbReference>
<evidence type="ECO:0000313" key="8">
    <source>
        <dbReference type="Proteomes" id="UP000002774"/>
    </source>
</evidence>
<dbReference type="eggNOG" id="COG1583">
    <property type="taxonomic scope" value="Bacteria"/>
</dbReference>
<dbReference type="Gene3D" id="3.30.70.1890">
    <property type="match status" value="1"/>
</dbReference>
<dbReference type="STRING" id="714943.Mucpa_6523"/>